<name>A0A6V8MVW8_9BACT</name>
<evidence type="ECO:0000256" key="1">
    <source>
        <dbReference type="SAM" id="Phobius"/>
    </source>
</evidence>
<keyword evidence="1" id="KW-1133">Transmembrane helix</keyword>
<dbReference type="EMBL" id="BLXY01000003">
    <property type="protein sequence ID" value="GFO64316.1"/>
    <property type="molecule type" value="Genomic_DNA"/>
</dbReference>
<dbReference type="Proteomes" id="UP000568888">
    <property type="component" value="Unassembled WGS sequence"/>
</dbReference>
<evidence type="ECO:0000313" key="3">
    <source>
        <dbReference type="EMBL" id="GFO64316.1"/>
    </source>
</evidence>
<dbReference type="Pfam" id="PF07811">
    <property type="entry name" value="TadE"/>
    <property type="match status" value="1"/>
</dbReference>
<feature type="transmembrane region" description="Helical" evidence="1">
    <location>
        <begin position="12"/>
        <end position="34"/>
    </location>
</feature>
<keyword evidence="1" id="KW-0472">Membrane</keyword>
<keyword evidence="6" id="KW-1185">Reference proteome</keyword>
<evidence type="ECO:0000313" key="4">
    <source>
        <dbReference type="EMBL" id="UPU34333.1"/>
    </source>
</evidence>
<gene>
    <name evidence="3" type="ORF">GMPD_22350</name>
    <name evidence="4" type="ORF">M1B72_12820</name>
</gene>
<reference evidence="3" key="2">
    <citation type="journal article" date="2021" name="Int. J. Syst. Evol. Microbiol.">
        <title>Geomonas silvestris sp. nov., Geomonas paludis sp. nov. and Geomonas limicola sp. nov., isolated from terrestrial environments, and emended description of the genus Geomonas.</title>
        <authorList>
            <person name="Itoh H."/>
            <person name="Xu Z."/>
            <person name="Masuda Y."/>
            <person name="Ushijima N."/>
            <person name="Hayakawa C."/>
            <person name="Shiratori Y."/>
            <person name="Senoo K."/>
        </authorList>
    </citation>
    <scope>NUCLEOTIDE SEQUENCE</scope>
    <source>
        <strain evidence="3">Red736</strain>
    </source>
</reference>
<reference evidence="5" key="1">
    <citation type="submission" date="2020-06" db="EMBL/GenBank/DDBJ databases">
        <title>Draft genomic sequecing of Geomonas sp. Red736.</title>
        <authorList>
            <person name="Itoh H."/>
            <person name="Xu Z.X."/>
            <person name="Ushijima N."/>
            <person name="Masuda Y."/>
            <person name="Shiratori Y."/>
            <person name="Senoo K."/>
        </authorList>
    </citation>
    <scope>NUCLEOTIDE SEQUENCE [LARGE SCALE GENOMIC DNA]</scope>
    <source>
        <strain evidence="5">Red736</strain>
    </source>
</reference>
<dbReference type="InterPro" id="IPR012495">
    <property type="entry name" value="TadE-like_dom"/>
</dbReference>
<keyword evidence="1" id="KW-0812">Transmembrane</keyword>
<dbReference type="Proteomes" id="UP000831485">
    <property type="component" value="Chromosome"/>
</dbReference>
<protein>
    <submittedName>
        <fullName evidence="4">Pilus assembly protein</fullName>
    </submittedName>
</protein>
<dbReference type="EMBL" id="CP096574">
    <property type="protein sequence ID" value="UPU34333.1"/>
    <property type="molecule type" value="Genomic_DNA"/>
</dbReference>
<dbReference type="RefSeq" id="WP_183347258.1">
    <property type="nucleotide sequence ID" value="NZ_BLXY01000003.1"/>
</dbReference>
<proteinExistence type="predicted"/>
<sequence length="158" mass="16954">MKDQKGQAIVETAIILPLLILLIMGLFEFGRFLYLKNTINNAARAGARAAAVTPRFDATLHPDGMAATGVTHTMSCTDSEYAASNGAVYRSICSSLFAGIPKNEVVVDIAYTELAAPAGLSSGDSVTITLRWDKFEAVLPLLIPITNRITAEASMRYE</sequence>
<organism evidence="3 5">
    <name type="scientific">Geomonas paludis</name>
    <dbReference type="NCBI Taxonomy" id="2740185"/>
    <lineage>
        <taxon>Bacteria</taxon>
        <taxon>Pseudomonadati</taxon>
        <taxon>Thermodesulfobacteriota</taxon>
        <taxon>Desulfuromonadia</taxon>
        <taxon>Geobacterales</taxon>
        <taxon>Geobacteraceae</taxon>
        <taxon>Geomonas</taxon>
    </lineage>
</organism>
<accession>A0A6V8MVW8</accession>
<evidence type="ECO:0000313" key="6">
    <source>
        <dbReference type="Proteomes" id="UP000831485"/>
    </source>
</evidence>
<evidence type="ECO:0000259" key="2">
    <source>
        <dbReference type="Pfam" id="PF07811"/>
    </source>
</evidence>
<reference evidence="4" key="3">
    <citation type="submission" date="2022-04" db="EMBL/GenBank/DDBJ databases">
        <authorList>
            <person name="Liu G."/>
        </authorList>
    </citation>
    <scope>NUCLEOTIDE SEQUENCE</scope>
    <source>
        <strain evidence="4">RG22</strain>
    </source>
</reference>
<dbReference type="AlphaFoldDB" id="A0A6V8MVW8"/>
<feature type="domain" description="TadE-like" evidence="2">
    <location>
        <begin position="6"/>
        <end position="48"/>
    </location>
</feature>
<evidence type="ECO:0000313" key="5">
    <source>
        <dbReference type="Proteomes" id="UP000568888"/>
    </source>
</evidence>